<dbReference type="AlphaFoldDB" id="A0A5E4PPM3"/>
<dbReference type="Proteomes" id="UP000324832">
    <property type="component" value="Unassembled WGS sequence"/>
</dbReference>
<keyword evidence="4" id="KW-1015">Disulfide bond</keyword>
<feature type="transmembrane region" description="Helical" evidence="6">
    <location>
        <begin position="21"/>
        <end position="46"/>
    </location>
</feature>
<keyword evidence="9" id="KW-1185">Reference proteome</keyword>
<name>A0A5E4PPM3_9NEOP</name>
<keyword evidence="6" id="KW-0472">Membrane</keyword>
<evidence type="ECO:0000256" key="2">
    <source>
        <dbReference type="ARBA" id="ARBA00022801"/>
    </source>
</evidence>
<keyword evidence="3" id="KW-0720">Serine protease</keyword>
<evidence type="ECO:0000256" key="1">
    <source>
        <dbReference type="ARBA" id="ARBA00022670"/>
    </source>
</evidence>
<evidence type="ECO:0000256" key="5">
    <source>
        <dbReference type="SAM" id="MobiDB-lite"/>
    </source>
</evidence>
<evidence type="ECO:0000256" key="3">
    <source>
        <dbReference type="ARBA" id="ARBA00022825"/>
    </source>
</evidence>
<dbReference type="GO" id="GO:0004252">
    <property type="term" value="F:serine-type endopeptidase activity"/>
    <property type="evidence" value="ECO:0007669"/>
    <property type="project" value="InterPro"/>
</dbReference>
<dbReference type="EMBL" id="FZQP02000060">
    <property type="protein sequence ID" value="VVC87025.1"/>
    <property type="molecule type" value="Genomic_DNA"/>
</dbReference>
<dbReference type="InterPro" id="IPR043504">
    <property type="entry name" value="Peptidase_S1_PA_chymotrypsin"/>
</dbReference>
<dbReference type="InterPro" id="IPR001254">
    <property type="entry name" value="Trypsin_dom"/>
</dbReference>
<accession>A0A5E4PPM3</accession>
<dbReference type="PROSITE" id="PS50240">
    <property type="entry name" value="TRYPSIN_DOM"/>
    <property type="match status" value="1"/>
</dbReference>
<keyword evidence="2" id="KW-0378">Hydrolase</keyword>
<reference evidence="8 9" key="1">
    <citation type="submission" date="2017-07" db="EMBL/GenBank/DDBJ databases">
        <authorList>
            <person name="Talla V."/>
            <person name="Backstrom N."/>
        </authorList>
    </citation>
    <scope>NUCLEOTIDE SEQUENCE [LARGE SCALE GENOMIC DNA]</scope>
</reference>
<dbReference type="PANTHER" id="PTHR24276">
    <property type="entry name" value="POLYSERASE-RELATED"/>
    <property type="match status" value="1"/>
</dbReference>
<gene>
    <name evidence="8" type="ORF">LSINAPIS_LOCUS737</name>
</gene>
<proteinExistence type="predicted"/>
<evidence type="ECO:0000256" key="4">
    <source>
        <dbReference type="ARBA" id="ARBA00023157"/>
    </source>
</evidence>
<evidence type="ECO:0000313" key="8">
    <source>
        <dbReference type="EMBL" id="VVC87025.1"/>
    </source>
</evidence>
<keyword evidence="1" id="KW-0645">Protease</keyword>
<dbReference type="SMART" id="SM00020">
    <property type="entry name" value="Tryp_SPc"/>
    <property type="match status" value="1"/>
</dbReference>
<dbReference type="GO" id="GO:0006508">
    <property type="term" value="P:proteolysis"/>
    <property type="evidence" value="ECO:0007669"/>
    <property type="project" value="UniProtKB-KW"/>
</dbReference>
<evidence type="ECO:0000313" key="9">
    <source>
        <dbReference type="Proteomes" id="UP000324832"/>
    </source>
</evidence>
<feature type="region of interest" description="Disordered" evidence="5">
    <location>
        <begin position="72"/>
        <end position="104"/>
    </location>
</feature>
<dbReference type="SUPFAM" id="SSF50494">
    <property type="entry name" value="Trypsin-like serine proteases"/>
    <property type="match status" value="1"/>
</dbReference>
<keyword evidence="6" id="KW-1133">Transmembrane helix</keyword>
<evidence type="ECO:0000259" key="7">
    <source>
        <dbReference type="PROSITE" id="PS50240"/>
    </source>
</evidence>
<feature type="compositionally biased region" description="Polar residues" evidence="5">
    <location>
        <begin position="82"/>
        <end position="104"/>
    </location>
</feature>
<dbReference type="Pfam" id="PF00089">
    <property type="entry name" value="Trypsin"/>
    <property type="match status" value="1"/>
</dbReference>
<organism evidence="8 9">
    <name type="scientific">Leptidea sinapis</name>
    <dbReference type="NCBI Taxonomy" id="189913"/>
    <lineage>
        <taxon>Eukaryota</taxon>
        <taxon>Metazoa</taxon>
        <taxon>Ecdysozoa</taxon>
        <taxon>Arthropoda</taxon>
        <taxon>Hexapoda</taxon>
        <taxon>Insecta</taxon>
        <taxon>Pterygota</taxon>
        <taxon>Neoptera</taxon>
        <taxon>Endopterygota</taxon>
        <taxon>Lepidoptera</taxon>
        <taxon>Glossata</taxon>
        <taxon>Ditrysia</taxon>
        <taxon>Papilionoidea</taxon>
        <taxon>Pieridae</taxon>
        <taxon>Dismorphiinae</taxon>
        <taxon>Leptidea</taxon>
    </lineage>
</organism>
<keyword evidence="6" id="KW-0812">Transmembrane</keyword>
<dbReference type="PANTHER" id="PTHR24276:SF98">
    <property type="entry name" value="FI18310P1-RELATED"/>
    <property type="match status" value="1"/>
</dbReference>
<protein>
    <recommendedName>
        <fullName evidence="7">Peptidase S1 domain-containing protein</fullName>
    </recommendedName>
</protein>
<sequence length="419" mass="45849">MSDVWKQLRAWFRSFTATEQYLSAVQVVLFIGLIAFLSFLILHFIACWRGNNSFPHNVDIDYTTVTIDDSDSKLSTSDHKSNSPTKHTSTTSEVTDSSPSRETSTLTTNVECTWKASQKTSVATHYYYKQEKTTEENSVIENVSPETQEGSVIVADDGDVDVGNKSHFVIALVKIKLNGDITFGCILTVITAHWAITAASCIESIEEVDSLDSFVMMERFGRKEQGKVLTVSDVMIHPLYQGTNKSYDLATLKSEAVLTINIASIPKLSTMFEYLLINLGESLDIYGFGKYRSNDSRPESRRLKRSRVSVMPLQRCEGSRSDEGGAAGDERWSVRHLAHGSGLLRVAGGVRGVCAARRGRGGSHACSWCAGAPLLRGGALLAIMAGNARCGLDCAPALYVPLAPLGDWILSVTNDKPVF</sequence>
<feature type="compositionally biased region" description="Basic and acidic residues" evidence="5">
    <location>
        <begin position="72"/>
        <end position="81"/>
    </location>
</feature>
<dbReference type="InterPro" id="IPR009003">
    <property type="entry name" value="Peptidase_S1_PA"/>
</dbReference>
<dbReference type="InterPro" id="IPR050430">
    <property type="entry name" value="Peptidase_S1"/>
</dbReference>
<dbReference type="Gene3D" id="2.40.10.10">
    <property type="entry name" value="Trypsin-like serine proteases"/>
    <property type="match status" value="1"/>
</dbReference>
<evidence type="ECO:0000256" key="6">
    <source>
        <dbReference type="SAM" id="Phobius"/>
    </source>
</evidence>
<feature type="domain" description="Peptidase S1" evidence="7">
    <location>
        <begin position="153"/>
        <end position="414"/>
    </location>
</feature>